<feature type="compositionally biased region" description="Basic and acidic residues" evidence="1">
    <location>
        <begin position="296"/>
        <end position="321"/>
    </location>
</feature>
<evidence type="ECO:0000313" key="2">
    <source>
        <dbReference type="EMBL" id="TFK77839.1"/>
    </source>
</evidence>
<evidence type="ECO:0000256" key="1">
    <source>
        <dbReference type="SAM" id="MobiDB-lite"/>
    </source>
</evidence>
<feature type="region of interest" description="Disordered" evidence="1">
    <location>
        <begin position="269"/>
        <end position="321"/>
    </location>
</feature>
<gene>
    <name evidence="2" type="ORF">K466DRAFT_607635</name>
</gene>
<dbReference type="InParanoid" id="A0A5C3NME6"/>
<feature type="compositionally biased region" description="Polar residues" evidence="1">
    <location>
        <begin position="20"/>
        <end position="36"/>
    </location>
</feature>
<protein>
    <submittedName>
        <fullName evidence="2">Uncharacterized protein</fullName>
    </submittedName>
</protein>
<organism evidence="2 3">
    <name type="scientific">Polyporus arcularius HHB13444</name>
    <dbReference type="NCBI Taxonomy" id="1314778"/>
    <lineage>
        <taxon>Eukaryota</taxon>
        <taxon>Fungi</taxon>
        <taxon>Dikarya</taxon>
        <taxon>Basidiomycota</taxon>
        <taxon>Agaricomycotina</taxon>
        <taxon>Agaricomycetes</taxon>
        <taxon>Polyporales</taxon>
        <taxon>Polyporaceae</taxon>
        <taxon>Polyporus</taxon>
    </lineage>
</organism>
<feature type="compositionally biased region" description="Basic and acidic residues" evidence="1">
    <location>
        <begin position="272"/>
        <end position="281"/>
    </location>
</feature>
<feature type="compositionally biased region" description="Polar residues" evidence="1">
    <location>
        <begin position="126"/>
        <end position="139"/>
    </location>
</feature>
<reference evidence="2 3" key="1">
    <citation type="journal article" date="2019" name="Nat. Ecol. Evol.">
        <title>Megaphylogeny resolves global patterns of mushroom evolution.</title>
        <authorList>
            <person name="Varga T."/>
            <person name="Krizsan K."/>
            <person name="Foldi C."/>
            <person name="Dima B."/>
            <person name="Sanchez-Garcia M."/>
            <person name="Sanchez-Ramirez S."/>
            <person name="Szollosi G.J."/>
            <person name="Szarkandi J.G."/>
            <person name="Papp V."/>
            <person name="Albert L."/>
            <person name="Andreopoulos W."/>
            <person name="Angelini C."/>
            <person name="Antonin V."/>
            <person name="Barry K.W."/>
            <person name="Bougher N.L."/>
            <person name="Buchanan P."/>
            <person name="Buyck B."/>
            <person name="Bense V."/>
            <person name="Catcheside P."/>
            <person name="Chovatia M."/>
            <person name="Cooper J."/>
            <person name="Damon W."/>
            <person name="Desjardin D."/>
            <person name="Finy P."/>
            <person name="Geml J."/>
            <person name="Haridas S."/>
            <person name="Hughes K."/>
            <person name="Justo A."/>
            <person name="Karasinski D."/>
            <person name="Kautmanova I."/>
            <person name="Kiss B."/>
            <person name="Kocsube S."/>
            <person name="Kotiranta H."/>
            <person name="LaButti K.M."/>
            <person name="Lechner B.E."/>
            <person name="Liimatainen K."/>
            <person name="Lipzen A."/>
            <person name="Lukacs Z."/>
            <person name="Mihaltcheva S."/>
            <person name="Morgado L.N."/>
            <person name="Niskanen T."/>
            <person name="Noordeloos M.E."/>
            <person name="Ohm R.A."/>
            <person name="Ortiz-Santana B."/>
            <person name="Ovrebo C."/>
            <person name="Racz N."/>
            <person name="Riley R."/>
            <person name="Savchenko A."/>
            <person name="Shiryaev A."/>
            <person name="Soop K."/>
            <person name="Spirin V."/>
            <person name="Szebenyi C."/>
            <person name="Tomsovsky M."/>
            <person name="Tulloss R.E."/>
            <person name="Uehling J."/>
            <person name="Grigoriev I.V."/>
            <person name="Vagvolgyi C."/>
            <person name="Papp T."/>
            <person name="Martin F.M."/>
            <person name="Miettinen O."/>
            <person name="Hibbett D.S."/>
            <person name="Nagy L.G."/>
        </authorList>
    </citation>
    <scope>NUCLEOTIDE SEQUENCE [LARGE SCALE GENOMIC DNA]</scope>
    <source>
        <strain evidence="2 3">HHB13444</strain>
    </source>
</reference>
<feature type="compositionally biased region" description="Basic and acidic residues" evidence="1">
    <location>
        <begin position="80"/>
        <end position="97"/>
    </location>
</feature>
<dbReference type="AlphaFoldDB" id="A0A5C3NME6"/>
<dbReference type="Proteomes" id="UP000308197">
    <property type="component" value="Unassembled WGS sequence"/>
</dbReference>
<feature type="non-terminal residue" evidence="2">
    <location>
        <position position="321"/>
    </location>
</feature>
<feature type="region of interest" description="Disordered" evidence="1">
    <location>
        <begin position="1"/>
        <end position="230"/>
    </location>
</feature>
<dbReference type="EMBL" id="ML213094">
    <property type="protein sequence ID" value="TFK77839.1"/>
    <property type="molecule type" value="Genomic_DNA"/>
</dbReference>
<accession>A0A5C3NME6</accession>
<feature type="compositionally biased region" description="Basic and acidic residues" evidence="1">
    <location>
        <begin position="194"/>
        <end position="220"/>
    </location>
</feature>
<name>A0A5C3NME6_9APHY</name>
<evidence type="ECO:0000313" key="3">
    <source>
        <dbReference type="Proteomes" id="UP000308197"/>
    </source>
</evidence>
<keyword evidence="3" id="KW-1185">Reference proteome</keyword>
<proteinExistence type="predicted"/>
<sequence>MPIQNGLRQTPNPAARTEHPTANASLALVTTATQDAAASRCNREERTSARLSQAAGADDQGRMDVDTAAPEPPSSPQNKEPARDKGKSRARVPESESGHVYPTEPRLEDIGWSEQEMSEARHRSLWQLTGDRQAQTSTHRPGDYRDSDSTRAMASRAGPSGTQGLRASRFEGAGTTERILRDDYSSQRARHRPERHDENVPHPRERTRIENNLRDADPSRSRRAPSEYVPAPNTRAALYVTGRSAPWTRPASPMLLQRSPLSRIASLQQSPRRFDAIDNDPRAAAGYENLSGRNSPDLHDARMDPDRADDSYEHDDEGYRD</sequence>
<feature type="compositionally biased region" description="Polar residues" evidence="1">
    <location>
        <begin position="1"/>
        <end position="12"/>
    </location>
</feature>
<feature type="compositionally biased region" description="Basic and acidic residues" evidence="1">
    <location>
        <begin position="140"/>
        <end position="149"/>
    </location>
</feature>